<dbReference type="AlphaFoldDB" id="A0A8T0RRA5"/>
<reference evidence="1" key="1">
    <citation type="submission" date="2020-05" db="EMBL/GenBank/DDBJ databases">
        <title>WGS assembly of Panicum virgatum.</title>
        <authorList>
            <person name="Lovell J.T."/>
            <person name="Jenkins J."/>
            <person name="Shu S."/>
            <person name="Juenger T.E."/>
            <person name="Schmutz J."/>
        </authorList>
    </citation>
    <scope>NUCLEOTIDE SEQUENCE</scope>
    <source>
        <strain evidence="1">AP13</strain>
    </source>
</reference>
<sequence length="150" mass="17089">MWSWWDARNKANAGEKIRTVEEVVHQARSMVWEVSARLKKQIKKNHQKVKKWIRPPAETLSKKKSSGWGFIVRDTNGDAVMAISTLKSTAFDQSPACFVYPRSCNLCAHGLACMSLRWDSDQPCVWLDPLPEFVISLTACDFYEPQAGNE</sequence>
<dbReference type="EMBL" id="CM029046">
    <property type="protein sequence ID" value="KAG2587069.1"/>
    <property type="molecule type" value="Genomic_DNA"/>
</dbReference>
<keyword evidence="2" id="KW-1185">Reference proteome</keyword>
<proteinExistence type="predicted"/>
<evidence type="ECO:0000313" key="1">
    <source>
        <dbReference type="EMBL" id="KAG2587069.1"/>
    </source>
</evidence>
<organism evidence="1 2">
    <name type="scientific">Panicum virgatum</name>
    <name type="common">Blackwell switchgrass</name>
    <dbReference type="NCBI Taxonomy" id="38727"/>
    <lineage>
        <taxon>Eukaryota</taxon>
        <taxon>Viridiplantae</taxon>
        <taxon>Streptophyta</taxon>
        <taxon>Embryophyta</taxon>
        <taxon>Tracheophyta</taxon>
        <taxon>Spermatophyta</taxon>
        <taxon>Magnoliopsida</taxon>
        <taxon>Liliopsida</taxon>
        <taxon>Poales</taxon>
        <taxon>Poaceae</taxon>
        <taxon>PACMAD clade</taxon>
        <taxon>Panicoideae</taxon>
        <taxon>Panicodae</taxon>
        <taxon>Paniceae</taxon>
        <taxon>Panicinae</taxon>
        <taxon>Panicum</taxon>
        <taxon>Panicum sect. Hiantes</taxon>
    </lineage>
</organism>
<comment type="caution">
    <text evidence="1">The sequence shown here is derived from an EMBL/GenBank/DDBJ whole genome shotgun (WGS) entry which is preliminary data.</text>
</comment>
<accession>A0A8T0RRA5</accession>
<name>A0A8T0RRA5_PANVG</name>
<protein>
    <recommendedName>
        <fullName evidence="3">RNase H type-1 domain-containing protein</fullName>
    </recommendedName>
</protein>
<evidence type="ECO:0000313" key="2">
    <source>
        <dbReference type="Proteomes" id="UP000823388"/>
    </source>
</evidence>
<dbReference type="Proteomes" id="UP000823388">
    <property type="component" value="Chromosome 5N"/>
</dbReference>
<evidence type="ECO:0008006" key="3">
    <source>
        <dbReference type="Google" id="ProtNLM"/>
    </source>
</evidence>
<gene>
    <name evidence="1" type="ORF">PVAP13_5NG139500</name>
</gene>